<accession>A0AA39WZP3</accession>
<dbReference type="PANTHER" id="PTHR31465:SF9">
    <property type="entry name" value="SPHINGOID LONG-CHAIN BASE TRANSPORTER RSB1"/>
    <property type="match status" value="1"/>
</dbReference>
<dbReference type="AlphaFoldDB" id="A0AA39WZP3"/>
<comment type="caution">
    <text evidence="6">The sequence shown here is derived from an EMBL/GenBank/DDBJ whole genome shotgun (WGS) entry which is preliminary data.</text>
</comment>
<dbReference type="EMBL" id="JAULSU010000003">
    <property type="protein sequence ID" value="KAK0624180.1"/>
    <property type="molecule type" value="Genomic_DNA"/>
</dbReference>
<protein>
    <submittedName>
        <fullName evidence="6">Parasitic phase-specific protein PSP-1</fullName>
    </submittedName>
</protein>
<evidence type="ECO:0000256" key="5">
    <source>
        <dbReference type="SAM" id="Phobius"/>
    </source>
</evidence>
<keyword evidence="7" id="KW-1185">Reference proteome</keyword>
<evidence type="ECO:0000256" key="2">
    <source>
        <dbReference type="ARBA" id="ARBA00022692"/>
    </source>
</evidence>
<feature type="transmembrane region" description="Helical" evidence="5">
    <location>
        <begin position="257"/>
        <end position="275"/>
    </location>
</feature>
<dbReference type="PANTHER" id="PTHR31465">
    <property type="entry name" value="PROTEIN RTA1-RELATED"/>
    <property type="match status" value="1"/>
</dbReference>
<organism evidence="6 7">
    <name type="scientific">Immersiella caudata</name>
    <dbReference type="NCBI Taxonomy" id="314043"/>
    <lineage>
        <taxon>Eukaryota</taxon>
        <taxon>Fungi</taxon>
        <taxon>Dikarya</taxon>
        <taxon>Ascomycota</taxon>
        <taxon>Pezizomycotina</taxon>
        <taxon>Sordariomycetes</taxon>
        <taxon>Sordariomycetidae</taxon>
        <taxon>Sordariales</taxon>
        <taxon>Lasiosphaeriaceae</taxon>
        <taxon>Immersiella</taxon>
    </lineage>
</organism>
<evidence type="ECO:0000313" key="6">
    <source>
        <dbReference type="EMBL" id="KAK0624180.1"/>
    </source>
</evidence>
<keyword evidence="4 5" id="KW-0472">Membrane</keyword>
<comment type="subcellular location">
    <subcellularLocation>
        <location evidence="1">Membrane</location>
        <topology evidence="1">Multi-pass membrane protein</topology>
    </subcellularLocation>
</comment>
<feature type="transmembrane region" description="Helical" evidence="5">
    <location>
        <begin position="44"/>
        <end position="64"/>
    </location>
</feature>
<dbReference type="Proteomes" id="UP001175000">
    <property type="component" value="Unassembled WGS sequence"/>
</dbReference>
<reference evidence="6" key="1">
    <citation type="submission" date="2023-06" db="EMBL/GenBank/DDBJ databases">
        <title>Genome-scale phylogeny and comparative genomics of the fungal order Sordariales.</title>
        <authorList>
            <consortium name="Lawrence Berkeley National Laboratory"/>
            <person name="Hensen N."/>
            <person name="Bonometti L."/>
            <person name="Westerberg I."/>
            <person name="Brannstrom I.O."/>
            <person name="Guillou S."/>
            <person name="Cros-Aarteil S."/>
            <person name="Calhoun S."/>
            <person name="Haridas S."/>
            <person name="Kuo A."/>
            <person name="Mondo S."/>
            <person name="Pangilinan J."/>
            <person name="Riley R."/>
            <person name="Labutti K."/>
            <person name="Andreopoulos B."/>
            <person name="Lipzen A."/>
            <person name="Chen C."/>
            <person name="Yanf M."/>
            <person name="Daum C."/>
            <person name="Ng V."/>
            <person name="Clum A."/>
            <person name="Steindorff A."/>
            <person name="Ohm R."/>
            <person name="Martin F."/>
            <person name="Silar P."/>
            <person name="Natvig D."/>
            <person name="Lalanne C."/>
            <person name="Gautier V."/>
            <person name="Ament-Velasquez S.L."/>
            <person name="Kruys A."/>
            <person name="Hutchinson M.I."/>
            <person name="Powell A.J."/>
            <person name="Barry K."/>
            <person name="Miller A.N."/>
            <person name="Grigoriev I.V."/>
            <person name="Debuchy R."/>
            <person name="Gladieux P."/>
            <person name="Thoren M.H."/>
            <person name="Johannesson H."/>
        </authorList>
    </citation>
    <scope>NUCLEOTIDE SEQUENCE</scope>
    <source>
        <strain evidence="6">CBS 606.72</strain>
    </source>
</reference>
<feature type="transmembrane region" description="Helical" evidence="5">
    <location>
        <begin position="144"/>
        <end position="168"/>
    </location>
</feature>
<dbReference type="InterPro" id="IPR007568">
    <property type="entry name" value="RTA1"/>
</dbReference>
<dbReference type="GO" id="GO:0005886">
    <property type="term" value="C:plasma membrane"/>
    <property type="evidence" value="ECO:0007669"/>
    <property type="project" value="TreeGrafter"/>
</dbReference>
<dbReference type="Pfam" id="PF04479">
    <property type="entry name" value="RTA1"/>
    <property type="match status" value="1"/>
</dbReference>
<feature type="transmembrane region" description="Helical" evidence="5">
    <location>
        <begin position="180"/>
        <end position="200"/>
    </location>
</feature>
<evidence type="ECO:0000256" key="1">
    <source>
        <dbReference type="ARBA" id="ARBA00004141"/>
    </source>
</evidence>
<proteinExistence type="predicted"/>
<evidence type="ECO:0000256" key="3">
    <source>
        <dbReference type="ARBA" id="ARBA00022989"/>
    </source>
</evidence>
<dbReference type="GO" id="GO:0000324">
    <property type="term" value="C:fungal-type vacuole"/>
    <property type="evidence" value="ECO:0007669"/>
    <property type="project" value="TreeGrafter"/>
</dbReference>
<name>A0AA39WZP3_9PEZI</name>
<sequence>MSSSTAPPPGRTPPPNVVVFGPNANCTFELCPIEMSVYRYRPSLPVNALFIALYAIAIIIHTYLGMRWKRWWFTACINIGCISAIIGYAGRIMLYYNPWNFEAFMIQIICINTGPVYYCAAIYITLSISISTLSPTLSRFPPVLFYWIFLSCDIISLILQAAGGAISTATSGSGQTGVDLAIAGMAFQVFTLFVFCGFLGDYLLRYFRALGRGEIPSRVKVFFGFICLAILLTLGRCTYRLVELREGYSGKLIHDEWLFVGLEGVFVLVAVYCLMAGHPGLVFERSVGDVGLGLVGRSRPEGVDVEGEAKH</sequence>
<feature type="transmembrane region" description="Helical" evidence="5">
    <location>
        <begin position="221"/>
        <end position="242"/>
    </location>
</feature>
<evidence type="ECO:0000256" key="4">
    <source>
        <dbReference type="ARBA" id="ARBA00023136"/>
    </source>
</evidence>
<keyword evidence="2 5" id="KW-0812">Transmembrane</keyword>
<keyword evidence="3 5" id="KW-1133">Transmembrane helix</keyword>
<feature type="transmembrane region" description="Helical" evidence="5">
    <location>
        <begin position="104"/>
        <end position="124"/>
    </location>
</feature>
<evidence type="ECO:0000313" key="7">
    <source>
        <dbReference type="Proteomes" id="UP001175000"/>
    </source>
</evidence>
<feature type="transmembrane region" description="Helical" evidence="5">
    <location>
        <begin position="71"/>
        <end position="92"/>
    </location>
</feature>
<gene>
    <name evidence="6" type="ORF">B0T14DRAFT_454381</name>
</gene>